<proteinExistence type="predicted"/>
<dbReference type="AlphaFoldDB" id="A0AAQ1GN67"/>
<reference evidence="1 2" key="1">
    <citation type="submission" date="2016-10" db="EMBL/GenBank/DDBJ databases">
        <authorList>
            <person name="Varghese N."/>
            <person name="Submissions S."/>
        </authorList>
    </citation>
    <scope>NUCLEOTIDE SEQUENCE [LARGE SCALE GENOMIC DNA]</scope>
    <source>
        <strain evidence="1 2">LMG 22274</strain>
    </source>
</reference>
<protein>
    <submittedName>
        <fullName evidence="1">Uncharacterized protein</fullName>
    </submittedName>
</protein>
<dbReference type="EMBL" id="FNZM01000026">
    <property type="protein sequence ID" value="SEK14077.1"/>
    <property type="molecule type" value="Genomic_DNA"/>
</dbReference>
<organism evidence="1 2">
    <name type="scientific">Paraburkholderia tropica</name>
    <dbReference type="NCBI Taxonomy" id="92647"/>
    <lineage>
        <taxon>Bacteria</taxon>
        <taxon>Pseudomonadati</taxon>
        <taxon>Pseudomonadota</taxon>
        <taxon>Betaproteobacteria</taxon>
        <taxon>Burkholderiales</taxon>
        <taxon>Burkholderiaceae</taxon>
        <taxon>Paraburkholderia</taxon>
    </lineage>
</organism>
<gene>
    <name evidence="1" type="ORF">SAMN05216550_12661</name>
</gene>
<accession>A0AAQ1GN67</accession>
<dbReference type="Proteomes" id="UP000183529">
    <property type="component" value="Unassembled WGS sequence"/>
</dbReference>
<evidence type="ECO:0000313" key="1">
    <source>
        <dbReference type="EMBL" id="SEK14077.1"/>
    </source>
</evidence>
<comment type="caution">
    <text evidence="1">The sequence shown here is derived from an EMBL/GenBank/DDBJ whole genome shotgun (WGS) entry which is preliminary data.</text>
</comment>
<sequence>MPAFEQEPAPLTQGPAAVVDHFLMMYLWGASGRLLPPGRAMHWAKLLQERGMILRRIHRHVTTGFMSTIRTIPTAGRLMPVAKTGH</sequence>
<name>A0AAQ1GN67_9BURK</name>
<evidence type="ECO:0000313" key="2">
    <source>
        <dbReference type="Proteomes" id="UP000183529"/>
    </source>
</evidence>